<dbReference type="Gene3D" id="3.40.1800.20">
    <property type="match status" value="1"/>
</dbReference>
<keyword evidence="3" id="KW-0677">Repeat</keyword>
<evidence type="ECO:0000259" key="10">
    <source>
        <dbReference type="PROSITE" id="PS50157"/>
    </source>
</evidence>
<evidence type="ECO:0000313" key="11">
    <source>
        <dbReference type="Proteomes" id="UP001652621"/>
    </source>
</evidence>
<protein>
    <submittedName>
        <fullName evidence="12 13">Zinc finger protein 62 homolog</fullName>
    </submittedName>
</protein>
<dbReference type="InterPro" id="IPR012934">
    <property type="entry name" value="Znf_AD"/>
</dbReference>
<dbReference type="RefSeq" id="XP_058975201.1">
    <property type="nucleotide sequence ID" value="XM_059119218.1"/>
</dbReference>
<evidence type="ECO:0000256" key="9">
    <source>
        <dbReference type="SAM" id="MobiDB-lite"/>
    </source>
</evidence>
<gene>
    <name evidence="12 13 14 15" type="primary">LOC131801114</name>
</gene>
<evidence type="ECO:0000256" key="1">
    <source>
        <dbReference type="ARBA" id="ARBA00004123"/>
    </source>
</evidence>
<dbReference type="InterPro" id="IPR013087">
    <property type="entry name" value="Znf_C2H2_type"/>
</dbReference>
<dbReference type="PANTHER" id="PTHR24399:SF70">
    <property type="entry name" value="C2H2-TYPE DOMAIN-CONTAINING PROTEIN"/>
    <property type="match status" value="1"/>
</dbReference>
<evidence type="ECO:0000313" key="13">
    <source>
        <dbReference type="RefSeq" id="XP_058975201.1"/>
    </source>
</evidence>
<name>A0ABM3UNU3_MUSDO</name>
<dbReference type="SUPFAM" id="SSF57667">
    <property type="entry name" value="beta-beta-alpha zinc fingers"/>
    <property type="match status" value="2"/>
</dbReference>
<feature type="compositionally biased region" description="Polar residues" evidence="9">
    <location>
        <begin position="564"/>
        <end position="575"/>
    </location>
</feature>
<feature type="region of interest" description="Disordered" evidence="9">
    <location>
        <begin position="141"/>
        <end position="162"/>
    </location>
</feature>
<dbReference type="PROSITE" id="PS50157">
    <property type="entry name" value="ZINC_FINGER_C2H2_2"/>
    <property type="match status" value="4"/>
</dbReference>
<sequence length="669" mass="76929">MSLLNACRLCKNICDNSIRLFDELGSFTEPYHTTIKFFPPSFLEIEDNEPDPFAVLCEECWHHIFTFNNFQKNVIIAKEQYLQNLAKECTISDKQLVASVISIDDCNPEPLNEVEGCNAGAALKDTQIRPSLDARSDTISIAGTLKDSSDEEDQDQQETREVSNYDWQNSFSSWSETELLANVQSRIRQTESCDIPTTSAHSLETNRPKKKRANEKELDDIICQWMPSLECHICKEIFTTFSLLSNHVAQIHPKEKISVECCGRAFHFRCRLAAHCQIHIDPKHYQCEKCGQCFTTENRMMNHMRVVQCDNGRTRRTKLMLSQQRESNCSQTACSIDGSIIVLDEDSSDLQSIKSKEGGENSVLNTPENGPENEEIYEEFEETKFVMQSSIPIVPELGRKNHRTSDELDAIISQWKPILACRICGEKCPTFTLLSHHFSKHHPDTKMFVECCGHRYRFRCQLVDHAHAHLNPELFQCFKCHSSFSTKQAQQYHTKYVECLKGNVRKTASKKRFKRGKTKKFADLMITHRSHNQSNVHVCRSCKKSFKHRSSLVRHITMSSPCRAQCPSGGQTNPHQEIDDAEEKDEKYTNRRGGKAKTHICRSCKARFQHRSSLVRHITMNAACQAGNIGLRRIDRKCIICSKQFKFRSRMLHHMKVIHGHCKTEKTDN</sequence>
<dbReference type="Gene3D" id="3.30.160.60">
    <property type="entry name" value="Classic Zinc Finger"/>
    <property type="match status" value="2"/>
</dbReference>
<feature type="domain" description="C2H2-type" evidence="10">
    <location>
        <begin position="537"/>
        <end position="564"/>
    </location>
</feature>
<evidence type="ECO:0000256" key="3">
    <source>
        <dbReference type="ARBA" id="ARBA00022737"/>
    </source>
</evidence>
<dbReference type="Proteomes" id="UP001652621">
    <property type="component" value="Unplaced"/>
</dbReference>
<evidence type="ECO:0000256" key="2">
    <source>
        <dbReference type="ARBA" id="ARBA00022723"/>
    </source>
</evidence>
<evidence type="ECO:0000313" key="14">
    <source>
        <dbReference type="RefSeq" id="XP_058975202.1"/>
    </source>
</evidence>
<reference evidence="12 13" key="1">
    <citation type="submission" date="2025-05" db="UniProtKB">
        <authorList>
            <consortium name="RefSeq"/>
        </authorList>
    </citation>
    <scope>IDENTIFICATION</scope>
    <source>
        <strain evidence="12 13">Aabys</strain>
        <tissue evidence="12 13">Whole body</tissue>
    </source>
</reference>
<evidence type="ECO:0000256" key="7">
    <source>
        <dbReference type="ARBA" id="ARBA00023242"/>
    </source>
</evidence>
<organism evidence="11 15">
    <name type="scientific">Musca domestica</name>
    <name type="common">House fly</name>
    <dbReference type="NCBI Taxonomy" id="7370"/>
    <lineage>
        <taxon>Eukaryota</taxon>
        <taxon>Metazoa</taxon>
        <taxon>Ecdysozoa</taxon>
        <taxon>Arthropoda</taxon>
        <taxon>Hexapoda</taxon>
        <taxon>Insecta</taxon>
        <taxon>Pterygota</taxon>
        <taxon>Neoptera</taxon>
        <taxon>Endopterygota</taxon>
        <taxon>Diptera</taxon>
        <taxon>Brachycera</taxon>
        <taxon>Muscomorpha</taxon>
        <taxon>Muscoidea</taxon>
        <taxon>Muscidae</taxon>
        <taxon>Musca</taxon>
    </lineage>
</organism>
<dbReference type="RefSeq" id="XP_058975203.1">
    <property type="nucleotide sequence ID" value="XM_059119220.1"/>
</dbReference>
<evidence type="ECO:0000313" key="12">
    <source>
        <dbReference type="RefSeq" id="XP_058975200.1"/>
    </source>
</evidence>
<comment type="subcellular location">
    <subcellularLocation>
        <location evidence="1">Nucleus</location>
    </subcellularLocation>
</comment>
<keyword evidence="7" id="KW-0539">Nucleus</keyword>
<feature type="domain" description="C2H2-type" evidence="10">
    <location>
        <begin position="229"/>
        <end position="257"/>
    </location>
</feature>
<evidence type="ECO:0000256" key="6">
    <source>
        <dbReference type="ARBA" id="ARBA00023163"/>
    </source>
</evidence>
<dbReference type="RefSeq" id="XP_058975200.1">
    <property type="nucleotide sequence ID" value="XM_059119217.1"/>
</dbReference>
<feature type="region of interest" description="Disordered" evidence="9">
    <location>
        <begin position="564"/>
        <end position="592"/>
    </location>
</feature>
<keyword evidence="2" id="KW-0479">Metal-binding</keyword>
<dbReference type="GeneID" id="131801114"/>
<keyword evidence="5" id="KW-0805">Transcription regulation</keyword>
<dbReference type="PANTHER" id="PTHR24399">
    <property type="entry name" value="ZINC FINGER AND BTB DOMAIN-CONTAINING"/>
    <property type="match status" value="1"/>
</dbReference>
<evidence type="ECO:0000256" key="8">
    <source>
        <dbReference type="PROSITE-ProRule" id="PRU00042"/>
    </source>
</evidence>
<feature type="region of interest" description="Disordered" evidence="9">
    <location>
        <begin position="352"/>
        <end position="371"/>
    </location>
</feature>
<evidence type="ECO:0000256" key="4">
    <source>
        <dbReference type="ARBA" id="ARBA00022833"/>
    </source>
</evidence>
<proteinExistence type="predicted"/>
<dbReference type="RefSeq" id="XP_058975202.1">
    <property type="nucleotide sequence ID" value="XM_059119219.1"/>
</dbReference>
<keyword evidence="6" id="KW-0804">Transcription</keyword>
<dbReference type="SMART" id="SM00355">
    <property type="entry name" value="ZnF_C2H2"/>
    <property type="match status" value="7"/>
</dbReference>
<feature type="domain" description="C2H2-type" evidence="10">
    <location>
        <begin position="636"/>
        <end position="664"/>
    </location>
</feature>
<dbReference type="PROSITE" id="PS00028">
    <property type="entry name" value="ZINC_FINGER_C2H2_1"/>
    <property type="match status" value="3"/>
</dbReference>
<dbReference type="InterPro" id="IPR036236">
    <property type="entry name" value="Znf_C2H2_sf"/>
</dbReference>
<keyword evidence="4" id="KW-0862">Zinc</keyword>
<dbReference type="SMART" id="SM00868">
    <property type="entry name" value="zf-AD"/>
    <property type="match status" value="1"/>
</dbReference>
<feature type="domain" description="C2H2-type" evidence="10">
    <location>
        <begin position="285"/>
        <end position="306"/>
    </location>
</feature>
<evidence type="ECO:0000313" key="15">
    <source>
        <dbReference type="RefSeq" id="XP_058975203.1"/>
    </source>
</evidence>
<keyword evidence="11" id="KW-1185">Reference proteome</keyword>
<evidence type="ECO:0000256" key="5">
    <source>
        <dbReference type="ARBA" id="ARBA00023015"/>
    </source>
</evidence>
<accession>A0ABM3UNU3</accession>
<keyword evidence="8" id="KW-0863">Zinc-finger</keyword>